<comment type="similarity">
    <text evidence="11">Belongs to the G-protein coupled receptor 1 family.</text>
</comment>
<sequence length="496" mass="56477">MARPDLLSCINLFKNGSISSGGLNCSHYRHNGFKEILKFLLKNTSGTRKPKDEDVWQYLENKMFPSRDDLSIVIPITIIYTIIFLTGLLGNVFTCIVIARNKFMHTATNYYLFNLAVADLLLLCAGLPSELYTIWNLYPWVFGETVCILRALFGELSTYTSILTISAFTVERYVAICHPMKAQKMSSLHRAVRVIFSTWIIASILSIPQTIQYGVVYIQDDNNKTIKESAMCTNKKTIKETFLVSSVIFFLFPMTFISILYTLIALAIRRSSMRRSSADSSSREHVRGIDLHVKQQSRARKSVIKMLVAVVVGFFVCWAPFHVERLVTSNIESWSPFLLRVYRILFYSSGVCYFCSCTINPILYSIMSLKFRQALKQTFAKSCCQKIPRQSRKARRFSYKFVHKNGQTETSYTTVGPLGIIGSCKKKSMQKIVKDKVAEERKLQRTKKASPSPSISGSSLKSTDEMCQEEEIEKVLFQIKCYDSNRNTSQLVVGVC</sequence>
<feature type="transmembrane region" description="Helical" evidence="13">
    <location>
        <begin position="341"/>
        <end position="366"/>
    </location>
</feature>
<feature type="compositionally biased region" description="Low complexity" evidence="12">
    <location>
        <begin position="449"/>
        <end position="461"/>
    </location>
</feature>
<dbReference type="SUPFAM" id="SSF81321">
    <property type="entry name" value="Family A G protein-coupled receptor-like"/>
    <property type="match status" value="1"/>
</dbReference>
<keyword evidence="5 11" id="KW-0297">G-protein coupled receptor</keyword>
<evidence type="ECO:0000256" key="4">
    <source>
        <dbReference type="ARBA" id="ARBA00022989"/>
    </source>
</evidence>
<dbReference type="PROSITE" id="PS50262">
    <property type="entry name" value="G_PROTEIN_RECEP_F1_2"/>
    <property type="match status" value="1"/>
</dbReference>
<evidence type="ECO:0000313" key="15">
    <source>
        <dbReference type="EMBL" id="CAC5407484.1"/>
    </source>
</evidence>
<feature type="domain" description="G-protein coupled receptors family 1 profile" evidence="14">
    <location>
        <begin position="90"/>
        <end position="364"/>
    </location>
</feature>
<name>A0A6J8DK31_MYTCO</name>
<reference evidence="15 16" key="1">
    <citation type="submission" date="2020-06" db="EMBL/GenBank/DDBJ databases">
        <authorList>
            <person name="Li R."/>
            <person name="Bekaert M."/>
        </authorList>
    </citation>
    <scope>NUCLEOTIDE SEQUENCE [LARGE SCALE GENOMIC DNA]</scope>
    <source>
        <strain evidence="16">wild</strain>
    </source>
</reference>
<evidence type="ECO:0000313" key="16">
    <source>
        <dbReference type="Proteomes" id="UP000507470"/>
    </source>
</evidence>
<keyword evidence="16" id="KW-1185">Reference proteome</keyword>
<feature type="transmembrane region" description="Helical" evidence="13">
    <location>
        <begin position="148"/>
        <end position="170"/>
    </location>
</feature>
<feature type="region of interest" description="Disordered" evidence="12">
    <location>
        <begin position="442"/>
        <end position="463"/>
    </location>
</feature>
<evidence type="ECO:0000256" key="5">
    <source>
        <dbReference type="ARBA" id="ARBA00023040"/>
    </source>
</evidence>
<feature type="transmembrane region" description="Helical" evidence="13">
    <location>
        <begin position="243"/>
        <end position="268"/>
    </location>
</feature>
<evidence type="ECO:0000256" key="2">
    <source>
        <dbReference type="ARBA" id="ARBA00022475"/>
    </source>
</evidence>
<keyword evidence="8 11" id="KW-0675">Receptor</keyword>
<dbReference type="PRINTS" id="PR00237">
    <property type="entry name" value="GPCRRHODOPSN"/>
</dbReference>
<feature type="transmembrane region" description="Helical" evidence="13">
    <location>
        <begin position="303"/>
        <end position="321"/>
    </location>
</feature>
<evidence type="ECO:0000256" key="1">
    <source>
        <dbReference type="ARBA" id="ARBA00004651"/>
    </source>
</evidence>
<keyword evidence="3 11" id="KW-0812">Transmembrane</keyword>
<dbReference type="EMBL" id="CACVKT020007420">
    <property type="protein sequence ID" value="CAC5407484.1"/>
    <property type="molecule type" value="Genomic_DNA"/>
</dbReference>
<dbReference type="PRINTS" id="PR01565">
    <property type="entry name" value="NEUROMEDINUR"/>
</dbReference>
<feature type="transmembrane region" description="Helical" evidence="13">
    <location>
        <begin position="72"/>
        <end position="98"/>
    </location>
</feature>
<evidence type="ECO:0000256" key="10">
    <source>
        <dbReference type="ARBA" id="ARBA00023224"/>
    </source>
</evidence>
<dbReference type="Pfam" id="PF00001">
    <property type="entry name" value="7tm_1"/>
    <property type="match status" value="1"/>
</dbReference>
<dbReference type="InterPro" id="IPR005390">
    <property type="entry name" value="NeuromedU_rcpt"/>
</dbReference>
<dbReference type="Proteomes" id="UP000507470">
    <property type="component" value="Unassembled WGS sequence"/>
</dbReference>
<evidence type="ECO:0000256" key="8">
    <source>
        <dbReference type="ARBA" id="ARBA00023170"/>
    </source>
</evidence>
<feature type="transmembrane region" description="Helical" evidence="13">
    <location>
        <begin position="110"/>
        <end position="128"/>
    </location>
</feature>
<evidence type="ECO:0000256" key="3">
    <source>
        <dbReference type="ARBA" id="ARBA00022692"/>
    </source>
</evidence>
<dbReference type="OrthoDB" id="10055550at2759"/>
<evidence type="ECO:0000256" key="9">
    <source>
        <dbReference type="ARBA" id="ARBA00023180"/>
    </source>
</evidence>
<keyword evidence="4 13" id="KW-1133">Transmembrane helix</keyword>
<feature type="transmembrane region" description="Helical" evidence="13">
    <location>
        <begin position="191"/>
        <end position="211"/>
    </location>
</feature>
<dbReference type="GO" id="GO:0005886">
    <property type="term" value="C:plasma membrane"/>
    <property type="evidence" value="ECO:0007669"/>
    <property type="project" value="UniProtKB-SubCell"/>
</dbReference>
<dbReference type="PANTHER" id="PTHR24243">
    <property type="entry name" value="G-PROTEIN COUPLED RECEPTOR"/>
    <property type="match status" value="1"/>
</dbReference>
<dbReference type="CDD" id="cd15134">
    <property type="entry name" value="7tmA_capaR"/>
    <property type="match status" value="1"/>
</dbReference>
<dbReference type="Gene3D" id="1.20.1070.10">
    <property type="entry name" value="Rhodopsin 7-helix transmembrane proteins"/>
    <property type="match status" value="1"/>
</dbReference>
<comment type="subcellular location">
    <subcellularLocation>
        <location evidence="1">Cell membrane</location>
        <topology evidence="1">Multi-pass membrane protein</topology>
    </subcellularLocation>
</comment>
<evidence type="ECO:0000256" key="7">
    <source>
        <dbReference type="ARBA" id="ARBA00023157"/>
    </source>
</evidence>
<dbReference type="InterPro" id="IPR000276">
    <property type="entry name" value="GPCR_Rhodpsn"/>
</dbReference>
<proteinExistence type="inferred from homology"/>
<accession>A0A6J8DK31</accession>
<dbReference type="InterPro" id="IPR017452">
    <property type="entry name" value="GPCR_Rhodpsn_7TM"/>
</dbReference>
<evidence type="ECO:0000256" key="13">
    <source>
        <dbReference type="SAM" id="Phobius"/>
    </source>
</evidence>
<keyword evidence="9" id="KW-0325">Glycoprotein</keyword>
<evidence type="ECO:0000256" key="6">
    <source>
        <dbReference type="ARBA" id="ARBA00023136"/>
    </source>
</evidence>
<dbReference type="GO" id="GO:0001607">
    <property type="term" value="F:neuromedin U receptor activity"/>
    <property type="evidence" value="ECO:0007669"/>
    <property type="project" value="InterPro"/>
</dbReference>
<dbReference type="AlphaFoldDB" id="A0A6J8DK31"/>
<keyword evidence="7" id="KW-1015">Disulfide bond</keyword>
<evidence type="ECO:0000259" key="14">
    <source>
        <dbReference type="PROSITE" id="PS50262"/>
    </source>
</evidence>
<evidence type="ECO:0000256" key="12">
    <source>
        <dbReference type="SAM" id="MobiDB-lite"/>
    </source>
</evidence>
<keyword evidence="10 11" id="KW-0807">Transducer</keyword>
<evidence type="ECO:0000256" key="11">
    <source>
        <dbReference type="RuleBase" id="RU000688"/>
    </source>
</evidence>
<keyword evidence="2" id="KW-1003">Cell membrane</keyword>
<gene>
    <name evidence="15" type="ORF">MCOR_40957</name>
</gene>
<keyword evidence="6 13" id="KW-0472">Membrane</keyword>
<dbReference type="PANTHER" id="PTHR24243:SF208">
    <property type="entry name" value="PYROKININ-1 RECEPTOR"/>
    <property type="match status" value="1"/>
</dbReference>
<organism evidence="15 16">
    <name type="scientific">Mytilus coruscus</name>
    <name type="common">Sea mussel</name>
    <dbReference type="NCBI Taxonomy" id="42192"/>
    <lineage>
        <taxon>Eukaryota</taxon>
        <taxon>Metazoa</taxon>
        <taxon>Spiralia</taxon>
        <taxon>Lophotrochozoa</taxon>
        <taxon>Mollusca</taxon>
        <taxon>Bivalvia</taxon>
        <taxon>Autobranchia</taxon>
        <taxon>Pteriomorphia</taxon>
        <taxon>Mytilida</taxon>
        <taxon>Mytiloidea</taxon>
        <taxon>Mytilidae</taxon>
        <taxon>Mytilinae</taxon>
        <taxon>Mytilus</taxon>
    </lineage>
</organism>
<protein>
    <submittedName>
        <fullName evidence="15">NMUR1</fullName>
    </submittedName>
</protein>
<dbReference type="PROSITE" id="PS00237">
    <property type="entry name" value="G_PROTEIN_RECEP_F1_1"/>
    <property type="match status" value="1"/>
</dbReference>